<keyword evidence="4" id="KW-1185">Reference proteome</keyword>
<evidence type="ECO:0000256" key="2">
    <source>
        <dbReference type="ARBA" id="ARBA00022737"/>
    </source>
</evidence>
<dbReference type="OrthoDB" id="2404189at2759"/>
<name>A0A9N9DMC0_9GLOM</name>
<organism evidence="3 4">
    <name type="scientific">Paraglomus brasilianum</name>
    <dbReference type="NCBI Taxonomy" id="144538"/>
    <lineage>
        <taxon>Eukaryota</taxon>
        <taxon>Fungi</taxon>
        <taxon>Fungi incertae sedis</taxon>
        <taxon>Mucoromycota</taxon>
        <taxon>Glomeromycotina</taxon>
        <taxon>Glomeromycetes</taxon>
        <taxon>Paraglomerales</taxon>
        <taxon>Paraglomeraceae</taxon>
        <taxon>Paraglomus</taxon>
    </lineage>
</organism>
<dbReference type="PANTHER" id="PTHR45712:SF22">
    <property type="entry name" value="INSULIN-LIKE GROWTH FACTOR-BINDING PROTEIN COMPLEX ACID LABILE SUBUNIT"/>
    <property type="match status" value="1"/>
</dbReference>
<comment type="caution">
    <text evidence="3">The sequence shown here is derived from an EMBL/GenBank/DDBJ whole genome shotgun (WGS) entry which is preliminary data.</text>
</comment>
<evidence type="ECO:0000313" key="3">
    <source>
        <dbReference type="EMBL" id="CAG8646044.1"/>
    </source>
</evidence>
<dbReference type="InterPro" id="IPR032675">
    <property type="entry name" value="LRR_dom_sf"/>
</dbReference>
<accession>A0A9N9DMC0</accession>
<protein>
    <submittedName>
        <fullName evidence="3">7091_t:CDS:1</fullName>
    </submittedName>
</protein>
<proteinExistence type="predicted"/>
<dbReference type="GO" id="GO:0005615">
    <property type="term" value="C:extracellular space"/>
    <property type="evidence" value="ECO:0007669"/>
    <property type="project" value="TreeGrafter"/>
</dbReference>
<dbReference type="Proteomes" id="UP000789739">
    <property type="component" value="Unassembled WGS sequence"/>
</dbReference>
<dbReference type="InterPro" id="IPR050333">
    <property type="entry name" value="SLRP"/>
</dbReference>
<keyword evidence="1" id="KW-0433">Leucine-rich repeat</keyword>
<evidence type="ECO:0000256" key="1">
    <source>
        <dbReference type="ARBA" id="ARBA00022614"/>
    </source>
</evidence>
<reference evidence="3" key="1">
    <citation type="submission" date="2021-06" db="EMBL/GenBank/DDBJ databases">
        <authorList>
            <person name="Kallberg Y."/>
            <person name="Tangrot J."/>
            <person name="Rosling A."/>
        </authorList>
    </citation>
    <scope>NUCLEOTIDE SEQUENCE</scope>
    <source>
        <strain evidence="3">BR232B</strain>
    </source>
</reference>
<keyword evidence="2" id="KW-0677">Repeat</keyword>
<evidence type="ECO:0000313" key="4">
    <source>
        <dbReference type="Proteomes" id="UP000789739"/>
    </source>
</evidence>
<dbReference type="EMBL" id="CAJVPI010002582">
    <property type="protein sequence ID" value="CAG8646044.1"/>
    <property type="molecule type" value="Genomic_DNA"/>
</dbReference>
<dbReference type="PANTHER" id="PTHR45712">
    <property type="entry name" value="AGAP008170-PA"/>
    <property type="match status" value="1"/>
</dbReference>
<gene>
    <name evidence="3" type="ORF">PBRASI_LOCUS10032</name>
</gene>
<feature type="non-terminal residue" evidence="3">
    <location>
        <position position="1"/>
    </location>
</feature>
<dbReference type="AlphaFoldDB" id="A0A9N9DMC0"/>
<dbReference type="Gene3D" id="3.80.10.10">
    <property type="entry name" value="Ribonuclease Inhibitor"/>
    <property type="match status" value="2"/>
</dbReference>
<dbReference type="SUPFAM" id="SSF52058">
    <property type="entry name" value="L domain-like"/>
    <property type="match status" value="1"/>
</dbReference>
<sequence>LEEIKFEKLPNLVSLDIRNNNFAKNDLSFFEKFTKLEELYLGNNDGKKIKADYLIENDIEEIYCSAEERDTSSLSEIIKELKKESNEEYPKNGACRGVFSLEDKGKERKDVEELDISGEELKGILSLDGFDSLKYLACRNNQLTEIDLRACSKLEGVDCRNNKLKSLLLSAGMKLKEFNGSNNEFTGIESICNSMNPESLTFFDISDNKISDSCRIDIFNKFLKLKSLYIGNEKGEGNEFKGSVQDLKNLKELFDIDITCTKIKIGNFNELPEKLEEIYCNKNESISEQESEEMLKDLESYYIGRDKFYDVRAWRDGKPRDIKINKIVKVPLLSENKSRHDISRIEENYDFKKVKYDEENGAVYPLETNFE</sequence>